<dbReference type="KEGG" id="slk:SLUN_06230"/>
<dbReference type="SUPFAM" id="SSF46894">
    <property type="entry name" value="C-terminal effector domain of the bipartite response regulators"/>
    <property type="match status" value="1"/>
</dbReference>
<evidence type="ECO:0000259" key="8">
    <source>
        <dbReference type="PROSITE" id="PS50110"/>
    </source>
</evidence>
<protein>
    <submittedName>
        <fullName evidence="9">DNA-binding response regulator</fullName>
    </submittedName>
</protein>
<sequence>MDEFSTLEVMLVDNEDLVRRGFRHALGEASDITVVADTRVGEEALRMFELRRPQVVLVDAEYEFIRKLAKPSGAAAPGIAPGFVPGIVVLTSIDLDSHLFGSLKAGASGFLLKSASQEELTSAVRAVAGGAAFICPTMTRRLIDRFEILPPPQERSHAVALATLSGRETQVLSGIAMGRSNQEIARELHVTPATVKSHVSRILAKLELPNRMHAALMAQRSGLVHPPQPAQAPRASAGPPVPPSPSSPLSSGPSRAPGQADLVKARTTL</sequence>
<organism evidence="9 10">
    <name type="scientific">Streptomyces lunaelactis</name>
    <dbReference type="NCBI Taxonomy" id="1535768"/>
    <lineage>
        <taxon>Bacteria</taxon>
        <taxon>Bacillati</taxon>
        <taxon>Actinomycetota</taxon>
        <taxon>Actinomycetes</taxon>
        <taxon>Kitasatosporales</taxon>
        <taxon>Streptomycetaceae</taxon>
        <taxon>Streptomyces</taxon>
    </lineage>
</organism>
<feature type="region of interest" description="Disordered" evidence="6">
    <location>
        <begin position="223"/>
        <end position="269"/>
    </location>
</feature>
<name>A0A2R4SYC3_9ACTN</name>
<evidence type="ECO:0000256" key="1">
    <source>
        <dbReference type="ARBA" id="ARBA00022553"/>
    </source>
</evidence>
<dbReference type="CDD" id="cd17535">
    <property type="entry name" value="REC_NarL-like"/>
    <property type="match status" value="1"/>
</dbReference>
<dbReference type="InterPro" id="IPR039420">
    <property type="entry name" value="WalR-like"/>
</dbReference>
<dbReference type="InterPro" id="IPR011006">
    <property type="entry name" value="CheY-like_superfamily"/>
</dbReference>
<feature type="domain" description="Response regulatory" evidence="8">
    <location>
        <begin position="8"/>
        <end position="128"/>
    </location>
</feature>
<dbReference type="GO" id="GO:0006355">
    <property type="term" value="P:regulation of DNA-templated transcription"/>
    <property type="evidence" value="ECO:0007669"/>
    <property type="project" value="InterPro"/>
</dbReference>
<dbReference type="SMART" id="SM00421">
    <property type="entry name" value="HTH_LUXR"/>
    <property type="match status" value="1"/>
</dbReference>
<dbReference type="SUPFAM" id="SSF52172">
    <property type="entry name" value="CheY-like"/>
    <property type="match status" value="1"/>
</dbReference>
<dbReference type="Gene3D" id="3.40.50.2300">
    <property type="match status" value="1"/>
</dbReference>
<evidence type="ECO:0000259" key="7">
    <source>
        <dbReference type="PROSITE" id="PS50043"/>
    </source>
</evidence>
<dbReference type="PANTHER" id="PTHR43214">
    <property type="entry name" value="TWO-COMPONENT RESPONSE REGULATOR"/>
    <property type="match status" value="1"/>
</dbReference>
<dbReference type="PRINTS" id="PR00038">
    <property type="entry name" value="HTHLUXR"/>
</dbReference>
<evidence type="ECO:0000313" key="10">
    <source>
        <dbReference type="Proteomes" id="UP000244201"/>
    </source>
</evidence>
<dbReference type="InterPro" id="IPR001789">
    <property type="entry name" value="Sig_transdc_resp-reg_receiver"/>
</dbReference>
<evidence type="ECO:0000313" key="9">
    <source>
        <dbReference type="EMBL" id="AVZ71847.1"/>
    </source>
</evidence>
<keyword evidence="10" id="KW-1185">Reference proteome</keyword>
<dbReference type="Pfam" id="PF00196">
    <property type="entry name" value="GerE"/>
    <property type="match status" value="1"/>
</dbReference>
<evidence type="ECO:0000256" key="5">
    <source>
        <dbReference type="PROSITE-ProRule" id="PRU00169"/>
    </source>
</evidence>
<dbReference type="OrthoDB" id="4145692at2"/>
<dbReference type="AlphaFoldDB" id="A0A2R4SYC3"/>
<evidence type="ECO:0000256" key="2">
    <source>
        <dbReference type="ARBA" id="ARBA00023015"/>
    </source>
</evidence>
<feature type="compositionally biased region" description="Low complexity" evidence="6">
    <location>
        <begin position="247"/>
        <end position="258"/>
    </location>
</feature>
<feature type="modified residue" description="4-aspartylphosphate" evidence="5">
    <location>
        <position position="59"/>
    </location>
</feature>
<dbReference type="EMBL" id="CP026304">
    <property type="protein sequence ID" value="AVZ71847.1"/>
    <property type="molecule type" value="Genomic_DNA"/>
</dbReference>
<dbReference type="InterPro" id="IPR000792">
    <property type="entry name" value="Tscrpt_reg_LuxR_C"/>
</dbReference>
<reference evidence="9 10" key="1">
    <citation type="submission" date="2018-01" db="EMBL/GenBank/DDBJ databases">
        <title>Complete genome sequence of Streptomyces lunaelactis MM109T, a Ferroverdin A producer isolated from cave moonmilk deposits.</title>
        <authorList>
            <person name="Naome A."/>
            <person name="Martinet L."/>
            <person name="Maciejewska M."/>
            <person name="Anderssen S."/>
            <person name="Adam D."/>
            <person name="Tenconi E."/>
            <person name="Deflandre B."/>
            <person name="Arguelles-Arias A."/>
            <person name="Calusinska M."/>
            <person name="Copieters W."/>
            <person name="Karim L."/>
            <person name="Hanikenne M."/>
            <person name="Baurain D."/>
            <person name="van Wezel G."/>
            <person name="Smargiasso N."/>
            <person name="de Pauw E."/>
            <person name="Delfosse P."/>
            <person name="Rigali S."/>
        </authorList>
    </citation>
    <scope>NUCLEOTIDE SEQUENCE [LARGE SCALE GENOMIC DNA]</scope>
    <source>
        <strain evidence="9 10">MM109</strain>
    </source>
</reference>
<dbReference type="SMART" id="SM00448">
    <property type="entry name" value="REC"/>
    <property type="match status" value="1"/>
</dbReference>
<keyword evidence="3 9" id="KW-0238">DNA-binding</keyword>
<evidence type="ECO:0000256" key="3">
    <source>
        <dbReference type="ARBA" id="ARBA00023125"/>
    </source>
</evidence>
<dbReference type="PROSITE" id="PS50043">
    <property type="entry name" value="HTH_LUXR_2"/>
    <property type="match status" value="1"/>
</dbReference>
<dbReference type="InterPro" id="IPR016032">
    <property type="entry name" value="Sig_transdc_resp-reg_C-effctor"/>
</dbReference>
<dbReference type="Proteomes" id="UP000244201">
    <property type="component" value="Chromosome"/>
</dbReference>
<dbReference type="CDD" id="cd06170">
    <property type="entry name" value="LuxR_C_like"/>
    <property type="match status" value="1"/>
</dbReference>
<accession>A0A2R4SYC3</accession>
<dbReference type="GeneID" id="55654857"/>
<dbReference type="PANTHER" id="PTHR43214:SF24">
    <property type="entry name" value="TRANSCRIPTIONAL REGULATORY PROTEIN NARL-RELATED"/>
    <property type="match status" value="1"/>
</dbReference>
<keyword evidence="4" id="KW-0804">Transcription</keyword>
<dbReference type="InterPro" id="IPR058245">
    <property type="entry name" value="NreC/VraR/RcsB-like_REC"/>
</dbReference>
<dbReference type="RefSeq" id="WP_108147534.1">
    <property type="nucleotide sequence ID" value="NZ_CP026304.1"/>
</dbReference>
<gene>
    <name evidence="9" type="ORF">SLUN_06230</name>
</gene>
<dbReference type="PROSITE" id="PS50110">
    <property type="entry name" value="RESPONSE_REGULATORY"/>
    <property type="match status" value="1"/>
</dbReference>
<keyword evidence="2" id="KW-0805">Transcription regulation</keyword>
<proteinExistence type="predicted"/>
<dbReference type="GO" id="GO:0000160">
    <property type="term" value="P:phosphorelay signal transduction system"/>
    <property type="evidence" value="ECO:0007669"/>
    <property type="project" value="InterPro"/>
</dbReference>
<dbReference type="GO" id="GO:0003677">
    <property type="term" value="F:DNA binding"/>
    <property type="evidence" value="ECO:0007669"/>
    <property type="project" value="UniProtKB-KW"/>
</dbReference>
<feature type="domain" description="HTH luxR-type" evidence="7">
    <location>
        <begin position="157"/>
        <end position="222"/>
    </location>
</feature>
<dbReference type="PROSITE" id="PS00622">
    <property type="entry name" value="HTH_LUXR_1"/>
    <property type="match status" value="1"/>
</dbReference>
<keyword evidence="1 5" id="KW-0597">Phosphoprotein</keyword>
<evidence type="ECO:0000256" key="4">
    <source>
        <dbReference type="ARBA" id="ARBA00023163"/>
    </source>
</evidence>
<evidence type="ECO:0000256" key="6">
    <source>
        <dbReference type="SAM" id="MobiDB-lite"/>
    </source>
</evidence>